<sequence>MGTEEISFINIIFKDITCLSLTCWELNQIIKNQKVTRDKNSGFFDKIDVIFAKIEDIVRLTGGHIDDQEESKFEDCIFIKKFDLLDYGGRKDEKYNIDRFIRDNIIRISFANMARKLSSEKYVSFIKKLAQQYKINSEERKNLTILKLQDIERFGSCLSLLHVLAYIHHENINTIIMPIKFFAINVTKYSGLLNNLFDDFPKLYRLGIGLSFSQNIYNNFSLNKNAIDKIMKQL</sequence>
<dbReference type="WBParaSite" id="SVE_0174500.1">
    <property type="protein sequence ID" value="SVE_0174500.1"/>
    <property type="gene ID" value="SVE_0174500"/>
</dbReference>
<dbReference type="Proteomes" id="UP000035680">
    <property type="component" value="Unassembled WGS sequence"/>
</dbReference>
<protein>
    <submittedName>
        <fullName evidence="2">Uncharacterized protein</fullName>
    </submittedName>
</protein>
<accession>A0A0K0EYY6</accession>
<keyword evidence="1" id="KW-1185">Reference proteome</keyword>
<name>A0A0K0EYY6_STRVS</name>
<evidence type="ECO:0000313" key="1">
    <source>
        <dbReference type="Proteomes" id="UP000035680"/>
    </source>
</evidence>
<reference evidence="1" key="1">
    <citation type="submission" date="2014-07" db="EMBL/GenBank/DDBJ databases">
        <authorList>
            <person name="Martin A.A"/>
            <person name="De Silva N."/>
        </authorList>
    </citation>
    <scope>NUCLEOTIDE SEQUENCE</scope>
</reference>
<proteinExistence type="predicted"/>
<reference evidence="2" key="2">
    <citation type="submission" date="2015-08" db="UniProtKB">
        <authorList>
            <consortium name="WormBaseParasite"/>
        </authorList>
    </citation>
    <scope>IDENTIFICATION</scope>
</reference>
<organism evidence="1 2">
    <name type="scientific">Strongyloides venezuelensis</name>
    <name type="common">Threadworm</name>
    <dbReference type="NCBI Taxonomy" id="75913"/>
    <lineage>
        <taxon>Eukaryota</taxon>
        <taxon>Metazoa</taxon>
        <taxon>Ecdysozoa</taxon>
        <taxon>Nematoda</taxon>
        <taxon>Chromadorea</taxon>
        <taxon>Rhabditida</taxon>
        <taxon>Tylenchina</taxon>
        <taxon>Panagrolaimomorpha</taxon>
        <taxon>Strongyloidoidea</taxon>
        <taxon>Strongyloididae</taxon>
        <taxon>Strongyloides</taxon>
    </lineage>
</organism>
<evidence type="ECO:0000313" key="2">
    <source>
        <dbReference type="WBParaSite" id="SVE_0174500.1"/>
    </source>
</evidence>
<dbReference type="AlphaFoldDB" id="A0A0K0EYY6"/>